<proteinExistence type="predicted"/>
<dbReference type="SUPFAM" id="SSF55658">
    <property type="entry name" value="L9 N-domain-like"/>
    <property type="match status" value="1"/>
</dbReference>
<accession>A0A4Y7PMH8</accession>
<dbReference type="InterPro" id="IPR037056">
    <property type="entry name" value="RNase_H1_N_sf"/>
</dbReference>
<evidence type="ECO:0000313" key="4">
    <source>
        <dbReference type="Proteomes" id="UP000294933"/>
    </source>
</evidence>
<sequence>MATLTCESFDARAEKEPRYVGDNPDDSSYNPYASSQASASADAAGEDKFANPYFPPNLPVRLPSSPPRPSTGQKGFPIFVASSPPRQAHDAEVVSGDADSDSKDEDDPVIIVNTPLMRLEPPALKGPWYSVTQGTYVGVVRTWALASSYVNGVPSASFTSHKVEADAYLTYSEALRAKVVRKVIM</sequence>
<organism evidence="3 4">
    <name type="scientific">Rickenella mellea</name>
    <dbReference type="NCBI Taxonomy" id="50990"/>
    <lineage>
        <taxon>Eukaryota</taxon>
        <taxon>Fungi</taxon>
        <taxon>Dikarya</taxon>
        <taxon>Basidiomycota</taxon>
        <taxon>Agaricomycotina</taxon>
        <taxon>Agaricomycetes</taxon>
        <taxon>Hymenochaetales</taxon>
        <taxon>Rickenellaceae</taxon>
        <taxon>Rickenella</taxon>
    </lineage>
</organism>
<keyword evidence="4" id="KW-1185">Reference proteome</keyword>
<feature type="domain" description="Ribonuclease H1 N-terminal" evidence="2">
    <location>
        <begin position="127"/>
        <end position="167"/>
    </location>
</feature>
<dbReference type="AlphaFoldDB" id="A0A4Y7PMH8"/>
<feature type="compositionally biased region" description="Low complexity" evidence="1">
    <location>
        <begin position="27"/>
        <end position="43"/>
    </location>
</feature>
<feature type="compositionally biased region" description="Acidic residues" evidence="1">
    <location>
        <begin position="98"/>
        <end position="107"/>
    </location>
</feature>
<protein>
    <recommendedName>
        <fullName evidence="2">Ribonuclease H1 N-terminal domain-containing protein</fullName>
    </recommendedName>
</protein>
<dbReference type="VEuPathDB" id="FungiDB:BD410DRAFT_844537"/>
<gene>
    <name evidence="3" type="ORF">BD410DRAFT_844537</name>
</gene>
<feature type="compositionally biased region" description="Basic and acidic residues" evidence="1">
    <location>
        <begin position="9"/>
        <end position="19"/>
    </location>
</feature>
<dbReference type="Pfam" id="PF01693">
    <property type="entry name" value="Cauli_VI"/>
    <property type="match status" value="1"/>
</dbReference>
<feature type="compositionally biased region" description="Pro residues" evidence="1">
    <location>
        <begin position="53"/>
        <end position="69"/>
    </location>
</feature>
<reference evidence="3 4" key="1">
    <citation type="submission" date="2018-06" db="EMBL/GenBank/DDBJ databases">
        <title>A transcriptomic atlas of mushroom development highlights an independent origin of complex multicellularity.</title>
        <authorList>
            <consortium name="DOE Joint Genome Institute"/>
            <person name="Krizsan K."/>
            <person name="Almasi E."/>
            <person name="Merenyi Z."/>
            <person name="Sahu N."/>
            <person name="Viragh M."/>
            <person name="Koszo T."/>
            <person name="Mondo S."/>
            <person name="Kiss B."/>
            <person name="Balint B."/>
            <person name="Kues U."/>
            <person name="Barry K."/>
            <person name="Hegedus J.C."/>
            <person name="Henrissat B."/>
            <person name="Johnson J."/>
            <person name="Lipzen A."/>
            <person name="Ohm R."/>
            <person name="Nagy I."/>
            <person name="Pangilinan J."/>
            <person name="Yan J."/>
            <person name="Xiong Y."/>
            <person name="Grigoriev I.V."/>
            <person name="Hibbett D.S."/>
            <person name="Nagy L.G."/>
        </authorList>
    </citation>
    <scope>NUCLEOTIDE SEQUENCE [LARGE SCALE GENOMIC DNA]</scope>
    <source>
        <strain evidence="3 4">SZMC22713</strain>
    </source>
</reference>
<dbReference type="Gene3D" id="3.40.970.10">
    <property type="entry name" value="Ribonuclease H1, N-terminal domain"/>
    <property type="match status" value="1"/>
</dbReference>
<dbReference type="InterPro" id="IPR011320">
    <property type="entry name" value="RNase_H1_N"/>
</dbReference>
<name>A0A4Y7PMH8_9AGAM</name>
<evidence type="ECO:0000256" key="1">
    <source>
        <dbReference type="SAM" id="MobiDB-lite"/>
    </source>
</evidence>
<dbReference type="Proteomes" id="UP000294933">
    <property type="component" value="Unassembled WGS sequence"/>
</dbReference>
<evidence type="ECO:0000313" key="3">
    <source>
        <dbReference type="EMBL" id="TDL16256.1"/>
    </source>
</evidence>
<evidence type="ECO:0000259" key="2">
    <source>
        <dbReference type="Pfam" id="PF01693"/>
    </source>
</evidence>
<feature type="region of interest" description="Disordered" evidence="1">
    <location>
        <begin position="1"/>
        <end position="107"/>
    </location>
</feature>
<dbReference type="InterPro" id="IPR009027">
    <property type="entry name" value="Ribosomal_bL9/RNase_H1_N"/>
</dbReference>
<dbReference type="EMBL" id="ML170247">
    <property type="protein sequence ID" value="TDL16256.1"/>
    <property type="molecule type" value="Genomic_DNA"/>
</dbReference>
<dbReference type="STRING" id="50990.A0A4Y7PMH8"/>